<evidence type="ECO:0000313" key="2">
    <source>
        <dbReference type="EMBL" id="PPB12963.1"/>
    </source>
</evidence>
<organism evidence="2 3">
    <name type="scientific">Brevibacillus laterosporus</name>
    <name type="common">Bacillus laterosporus</name>
    <dbReference type="NCBI Taxonomy" id="1465"/>
    <lineage>
        <taxon>Bacteria</taxon>
        <taxon>Bacillati</taxon>
        <taxon>Bacillota</taxon>
        <taxon>Bacilli</taxon>
        <taxon>Bacillales</taxon>
        <taxon>Paenibacillaceae</taxon>
        <taxon>Brevibacillus</taxon>
    </lineage>
</organism>
<sequence length="118" mass="13644">MIIFAVLFILLFLGIYFIKKEWEAIGGVLIMVSSVLLLMALILFSVKRFVINEEIEQYKAVKLTIDNSRNLINSDIERAALTNQIIETNKWLSALKYGNETILDIFIPDEVMELEYLK</sequence>
<gene>
    <name evidence="2" type="ORF">C4A77_00835</name>
</gene>
<reference evidence="2 3" key="1">
    <citation type="submission" date="2018-02" db="EMBL/GenBank/DDBJ databases">
        <title>Comparative analysis of genomes of three Brevibacillus laterosporus strains producers of potent antimicrobials isolated from silage.</title>
        <authorList>
            <person name="Kojic M."/>
            <person name="Miljkovic M."/>
            <person name="Studholme D."/>
            <person name="Filipic B."/>
        </authorList>
    </citation>
    <scope>NUCLEOTIDE SEQUENCE [LARGE SCALE GENOMIC DNA]</scope>
    <source>
        <strain evidence="2 3">BGSP11</strain>
    </source>
</reference>
<keyword evidence="1" id="KW-1133">Transmembrane helix</keyword>
<comment type="caution">
    <text evidence="2">The sequence shown here is derived from an EMBL/GenBank/DDBJ whole genome shotgun (WGS) entry which is preliminary data.</text>
</comment>
<accession>A0AAP8QH13</accession>
<evidence type="ECO:0000256" key="1">
    <source>
        <dbReference type="SAM" id="Phobius"/>
    </source>
</evidence>
<dbReference type="EMBL" id="PRKQ01000001">
    <property type="protein sequence ID" value="PPB12963.1"/>
    <property type="molecule type" value="Genomic_DNA"/>
</dbReference>
<proteinExistence type="predicted"/>
<keyword evidence="1" id="KW-0812">Transmembrane</keyword>
<keyword evidence="1" id="KW-0472">Membrane</keyword>
<dbReference type="RefSeq" id="WP_104030364.1">
    <property type="nucleotide sequence ID" value="NZ_JARMDU010000001.1"/>
</dbReference>
<dbReference type="Proteomes" id="UP000239759">
    <property type="component" value="Unassembled WGS sequence"/>
</dbReference>
<evidence type="ECO:0000313" key="3">
    <source>
        <dbReference type="Proteomes" id="UP000239759"/>
    </source>
</evidence>
<protein>
    <submittedName>
        <fullName evidence="2">Uncharacterized protein</fullName>
    </submittedName>
</protein>
<dbReference type="AlphaFoldDB" id="A0AAP8QH13"/>
<name>A0AAP8QH13_BRELA</name>
<feature type="transmembrane region" description="Helical" evidence="1">
    <location>
        <begin position="27"/>
        <end position="46"/>
    </location>
</feature>